<dbReference type="NCBIfam" id="TIGR04057">
    <property type="entry name" value="SusC_RagA_signa"/>
    <property type="match status" value="1"/>
</dbReference>
<comment type="subcellular location">
    <subcellularLocation>
        <location evidence="1 7">Cell outer membrane</location>
        <topology evidence="1 7">Multi-pass membrane protein</topology>
    </subcellularLocation>
</comment>
<evidence type="ECO:0000313" key="10">
    <source>
        <dbReference type="EMBL" id="RZS67136.1"/>
    </source>
</evidence>
<keyword evidence="3 7" id="KW-1134">Transmembrane beta strand</keyword>
<evidence type="ECO:0000256" key="4">
    <source>
        <dbReference type="ARBA" id="ARBA00022692"/>
    </source>
</evidence>
<dbReference type="PROSITE" id="PS52016">
    <property type="entry name" value="TONB_DEPENDENT_REC_3"/>
    <property type="match status" value="1"/>
</dbReference>
<evidence type="ECO:0000313" key="11">
    <source>
        <dbReference type="Proteomes" id="UP000293874"/>
    </source>
</evidence>
<dbReference type="NCBIfam" id="TIGR04056">
    <property type="entry name" value="OMP_RagA_SusC"/>
    <property type="match status" value="1"/>
</dbReference>
<dbReference type="GO" id="GO:0009279">
    <property type="term" value="C:cell outer membrane"/>
    <property type="evidence" value="ECO:0007669"/>
    <property type="project" value="UniProtKB-SubCell"/>
</dbReference>
<sequence length="1161" mass="130686">MQPTAYVAGKAFYARLQRTKPLLLMKCMIFFLLITISQATAKGWAQTVTYTAKNASIEQALEAVRKQTGYEFFFRASDLKDAKPVTIQSRNMPLEAFLNQLFKDQPVTWEIRNKNIVVTRRPTPTPDRSLTQAAIVVTGRITDTAGHPLQGATISIRGKNNSTTSDQQGLFSLEAATGETLIISYVGFETTTVTVRNEMQPLSILLKPARKLEDEVVVSTGYQRLPRERATGSFGVMNQAAIEKRSNLNILSYLEGQVPGLLTASDGRITIRGQSTMVNANRDPLIVVDGFPIERSVQTINANDVESISVLKDASAASIWGVRAANGVIVIQTKRGQSSRKPLDVNFTSTFSITPVPDFSELPFASSSSFMDFEKFRVDNNLTFFSGKPRPAISPVVDAYLNNPSSVAQLVESLKGNNAYDEFKDLFMHPATRQQYALALSGRGEKTSHRASFSYDKTGTEFKQNIANRFVADLFETVELHPSLRAELGLNYVRNNSSNNGMSYDDLRNLLPYQRIMGDDGSCIPQPNTFYQADKDALVATGYPYNWNYNLLQEFRNKANKTLTNNVTGIVALNYRIMDGIVAHAGYQYESGNTSITNLYNEETWFTRNTVNFSTSIRNNLPVSGIPKGSIYRENNNNFYSHTFRGQLKFDRRLGKSPNHYLTAIAGMEIRELGDKSSTQTKYGYDPQSLQFARVSYTTNYTDVLGATKLIPDETRFIDNRNRFVSFFSNAGYTFNDRYTLNASARLDKTNLFGSSKEYRNVWLWSAGAGWQLHKEHFFDVPVINSLVLRATYGINGNVDRSTSPFLIANVSTDQQTNRPYAYVANPANPLLRWEKTTVTNFGIDFSLLKSRIRGSIEYYNRQSEDLLGDATVNGTYGFNSAYINYASLNNRGVDIRLSGAVLNRELRWITTLNYSYNRNKVTKVDFPQKTVGSYLSVIAQKDKPLDYLYSYRWAGLSDAGVPRVYNEKGEIIDFKTDLADPAALMYEGSSVPPHYGAWINEFSYKRFSVTTNFTFKFGHYFRVPVIQYQSLFSGAVPVRKEWDARWQKQGDENLTNVPAAPTSITGLNVYDKYYQYADINVETASIIRFRELLINYTLPAKISARYPDANIVIGLQARNLASLNFNKADLDPEFQQFVPFSNSLSLPPRPELSLIIRANF</sequence>
<evidence type="ECO:0000256" key="3">
    <source>
        <dbReference type="ARBA" id="ARBA00022452"/>
    </source>
</evidence>
<dbReference type="Gene3D" id="2.60.40.1120">
    <property type="entry name" value="Carboxypeptidase-like, regulatory domain"/>
    <property type="match status" value="1"/>
</dbReference>
<keyword evidence="6 7" id="KW-0998">Cell outer membrane</keyword>
<accession>A0A4Q7MG23</accession>
<evidence type="ECO:0000256" key="5">
    <source>
        <dbReference type="ARBA" id="ARBA00023136"/>
    </source>
</evidence>
<proteinExistence type="inferred from homology"/>
<evidence type="ECO:0000256" key="2">
    <source>
        <dbReference type="ARBA" id="ARBA00022448"/>
    </source>
</evidence>
<dbReference type="InterPro" id="IPR036942">
    <property type="entry name" value="Beta-barrel_TonB_sf"/>
</dbReference>
<evidence type="ECO:0000259" key="8">
    <source>
        <dbReference type="Pfam" id="PF07660"/>
    </source>
</evidence>
<reference evidence="10 11" key="1">
    <citation type="submission" date="2019-02" db="EMBL/GenBank/DDBJ databases">
        <title>Genomic Encyclopedia of Type Strains, Phase IV (KMG-IV): sequencing the most valuable type-strain genomes for metagenomic binning, comparative biology and taxonomic classification.</title>
        <authorList>
            <person name="Goeker M."/>
        </authorList>
    </citation>
    <scope>NUCLEOTIDE SEQUENCE [LARGE SCALE GENOMIC DNA]</scope>
    <source>
        <strain evidence="10 11">DSM 18116</strain>
    </source>
</reference>
<dbReference type="RefSeq" id="WP_130544009.1">
    <property type="nucleotide sequence ID" value="NZ_CP042431.1"/>
</dbReference>
<evidence type="ECO:0000256" key="7">
    <source>
        <dbReference type="PROSITE-ProRule" id="PRU01360"/>
    </source>
</evidence>
<dbReference type="InterPro" id="IPR037066">
    <property type="entry name" value="Plug_dom_sf"/>
</dbReference>
<dbReference type="EMBL" id="SGXA01000004">
    <property type="protein sequence ID" value="RZS67136.1"/>
    <property type="molecule type" value="Genomic_DNA"/>
</dbReference>
<comment type="similarity">
    <text evidence="7">Belongs to the TonB-dependent receptor family.</text>
</comment>
<dbReference type="SUPFAM" id="SSF49464">
    <property type="entry name" value="Carboxypeptidase regulatory domain-like"/>
    <property type="match status" value="1"/>
</dbReference>
<dbReference type="InterPro" id="IPR008969">
    <property type="entry name" value="CarboxyPept-like_regulatory"/>
</dbReference>
<gene>
    <name evidence="10" type="ORF">EV199_5521</name>
</gene>
<organism evidence="10 11">
    <name type="scientific">Pseudobacter ginsenosidimutans</name>
    <dbReference type="NCBI Taxonomy" id="661488"/>
    <lineage>
        <taxon>Bacteria</taxon>
        <taxon>Pseudomonadati</taxon>
        <taxon>Bacteroidota</taxon>
        <taxon>Chitinophagia</taxon>
        <taxon>Chitinophagales</taxon>
        <taxon>Chitinophagaceae</taxon>
        <taxon>Pseudobacter</taxon>
    </lineage>
</organism>
<dbReference type="InterPro" id="IPR012910">
    <property type="entry name" value="Plug_dom"/>
</dbReference>
<keyword evidence="11" id="KW-1185">Reference proteome</keyword>
<comment type="caution">
    <text evidence="10">The sequence shown here is derived from an EMBL/GenBank/DDBJ whole genome shotgun (WGS) entry which is preliminary data.</text>
</comment>
<keyword evidence="5 7" id="KW-0472">Membrane</keyword>
<dbReference type="Pfam" id="PF07660">
    <property type="entry name" value="STN"/>
    <property type="match status" value="1"/>
</dbReference>
<name>A0A4Q7MG23_9BACT</name>
<dbReference type="Gene3D" id="2.40.170.20">
    <property type="entry name" value="TonB-dependent receptor, beta-barrel domain"/>
    <property type="match status" value="1"/>
</dbReference>
<dbReference type="InterPro" id="IPR023996">
    <property type="entry name" value="TonB-dep_OMP_SusC/RagA"/>
</dbReference>
<evidence type="ECO:0000256" key="6">
    <source>
        <dbReference type="ARBA" id="ARBA00023237"/>
    </source>
</evidence>
<dbReference type="Pfam" id="PF07715">
    <property type="entry name" value="Plug"/>
    <property type="match status" value="1"/>
</dbReference>
<dbReference type="InterPro" id="IPR039426">
    <property type="entry name" value="TonB-dep_rcpt-like"/>
</dbReference>
<evidence type="ECO:0000259" key="9">
    <source>
        <dbReference type="Pfam" id="PF07715"/>
    </source>
</evidence>
<feature type="domain" description="TonB-dependent receptor plug" evidence="9">
    <location>
        <begin position="228"/>
        <end position="328"/>
    </location>
</feature>
<dbReference type="AlphaFoldDB" id="A0A4Q7MG23"/>
<dbReference type="SUPFAM" id="SSF56935">
    <property type="entry name" value="Porins"/>
    <property type="match status" value="1"/>
</dbReference>
<dbReference type="Gene3D" id="3.55.50.30">
    <property type="match status" value="1"/>
</dbReference>
<evidence type="ECO:0000256" key="1">
    <source>
        <dbReference type="ARBA" id="ARBA00004571"/>
    </source>
</evidence>
<dbReference type="InterPro" id="IPR011662">
    <property type="entry name" value="Secretin/TonB_short_N"/>
</dbReference>
<dbReference type="OrthoDB" id="9768177at2"/>
<dbReference type="Proteomes" id="UP000293874">
    <property type="component" value="Unassembled WGS sequence"/>
</dbReference>
<feature type="domain" description="Secretin/TonB short N-terminal" evidence="8">
    <location>
        <begin position="70"/>
        <end position="120"/>
    </location>
</feature>
<keyword evidence="2 7" id="KW-0813">Transport</keyword>
<dbReference type="Gene3D" id="2.170.130.10">
    <property type="entry name" value="TonB-dependent receptor, plug domain"/>
    <property type="match status" value="1"/>
</dbReference>
<dbReference type="Pfam" id="PF13715">
    <property type="entry name" value="CarbopepD_reg_2"/>
    <property type="match status" value="1"/>
</dbReference>
<dbReference type="InterPro" id="IPR023997">
    <property type="entry name" value="TonB-dep_OMP_SusC/RagA_CS"/>
</dbReference>
<protein>
    <submittedName>
        <fullName evidence="10">TonB-linked SusC/RagA family outer membrane protein</fullName>
    </submittedName>
</protein>
<keyword evidence="4 7" id="KW-0812">Transmembrane</keyword>